<keyword evidence="4" id="KW-1185">Reference proteome</keyword>
<organism evidence="3 4">
    <name type="scientific">Chelydra serpentina</name>
    <name type="common">Snapping turtle</name>
    <name type="synonym">Testudo serpentina</name>
    <dbReference type="NCBI Taxonomy" id="8475"/>
    <lineage>
        <taxon>Eukaryota</taxon>
        <taxon>Metazoa</taxon>
        <taxon>Chordata</taxon>
        <taxon>Craniata</taxon>
        <taxon>Vertebrata</taxon>
        <taxon>Euteleostomi</taxon>
        <taxon>Archelosauria</taxon>
        <taxon>Testudinata</taxon>
        <taxon>Testudines</taxon>
        <taxon>Cryptodira</taxon>
        <taxon>Durocryptodira</taxon>
        <taxon>Americhelydia</taxon>
        <taxon>Chelydroidea</taxon>
        <taxon>Chelydridae</taxon>
        <taxon>Chelydra</taxon>
    </lineage>
</organism>
<dbReference type="AlphaFoldDB" id="A0A8C3XRV9"/>
<evidence type="ECO:0000313" key="4">
    <source>
        <dbReference type="Proteomes" id="UP000694403"/>
    </source>
</evidence>
<protein>
    <recommendedName>
        <fullName evidence="2">Nuclear/hormone receptor activator site AF-1 domain-containing protein</fullName>
    </recommendedName>
</protein>
<feature type="compositionally biased region" description="Low complexity" evidence="1">
    <location>
        <begin position="16"/>
        <end position="31"/>
    </location>
</feature>
<evidence type="ECO:0000259" key="2">
    <source>
        <dbReference type="Pfam" id="PF11825"/>
    </source>
</evidence>
<reference evidence="3" key="2">
    <citation type="submission" date="2025-09" db="UniProtKB">
        <authorList>
            <consortium name="Ensembl"/>
        </authorList>
    </citation>
    <scope>IDENTIFICATION</scope>
</reference>
<evidence type="ECO:0000313" key="3">
    <source>
        <dbReference type="Ensembl" id="ENSCSRP00000019536.1"/>
    </source>
</evidence>
<proteinExistence type="predicted"/>
<reference evidence="3" key="1">
    <citation type="submission" date="2025-08" db="UniProtKB">
        <authorList>
            <consortium name="Ensembl"/>
        </authorList>
    </citation>
    <scope>IDENTIFICATION</scope>
</reference>
<dbReference type="Ensembl" id="ENSCSRT00000020418.1">
    <property type="protein sequence ID" value="ENSCSRP00000019536.1"/>
    <property type="gene ID" value="ENSCSRG00000014888.1"/>
</dbReference>
<accession>A0A8C3XRV9</accession>
<evidence type="ECO:0000256" key="1">
    <source>
        <dbReference type="SAM" id="MobiDB-lite"/>
    </source>
</evidence>
<dbReference type="Pfam" id="PF11825">
    <property type="entry name" value="Nuc_recep-AF1"/>
    <property type="match status" value="1"/>
</dbReference>
<dbReference type="Proteomes" id="UP000694403">
    <property type="component" value="Unplaced"/>
</dbReference>
<feature type="domain" description="Nuclear/hormone receptor activator site AF-1" evidence="2">
    <location>
        <begin position="18"/>
        <end position="100"/>
    </location>
</feature>
<feature type="region of interest" description="Disordered" evidence="1">
    <location>
        <begin position="9"/>
        <end position="44"/>
    </location>
</feature>
<sequence length="113" mass="11394">AMGFSPVLLDSPIHTSSTSVSSSSSFSPGNSVDGHPSYMEAPVSASRTLTSPMNTIGSPANALGSPYRVIASSIGSHSVSLSSAPGMNFVAHTSPQVGTSDSVLLLQLIVFLG</sequence>
<name>A0A8C3XRV9_CHESE</name>
<dbReference type="InterPro" id="IPR021780">
    <property type="entry name" value="Nuc_recep-AF1"/>
</dbReference>